<dbReference type="OrthoDB" id="7326315at2"/>
<evidence type="ECO:0000256" key="1">
    <source>
        <dbReference type="SAM" id="SignalP"/>
    </source>
</evidence>
<name>A3VML1_9RHOB</name>
<reference evidence="3 4" key="1">
    <citation type="journal article" date="2010" name="J. Bacteriol.">
        <title>Genome sequences of Pelagibaca bermudensis HTCC2601T and Maritimibacter alkaliphilus HTCC2654T, the type strains of two marine Roseobacter genera.</title>
        <authorList>
            <person name="Thrash J.C."/>
            <person name="Cho J.C."/>
            <person name="Ferriera S."/>
            <person name="Johnson J."/>
            <person name="Vergin K.L."/>
            <person name="Giovannoni S.J."/>
        </authorList>
    </citation>
    <scope>NUCLEOTIDE SEQUENCE [LARGE SCALE GENOMIC DNA]</scope>
    <source>
        <strain evidence="3 4">HTCC2654</strain>
    </source>
</reference>
<sequence>MKKILLASTVLVGTTGFAAADVSFTGRAYAGLGYNITTGTLLPELSALFTAGMMTTTDQGLEAGASVTVLAAGQSMQKDPSDAQFGTNDWPPAAGVVLGANVYLSGSWGKVAVAYDTNADGDATTPGDQDITVTYTNTWGNFGLSAFGVLVAPGSTATTNGDLGVKGTYSFGDYSVWAAVERDANDADGNTIDLKAGVSASISGFTAAAEIKYDLGNATPFSWAASAGYATGPYSISAFFNSDMEYGGKAAYDLGGGVAIEAGFAHSNGVNSPVSNVVWAGVSMAF</sequence>
<evidence type="ECO:0000259" key="2">
    <source>
        <dbReference type="Pfam" id="PF13609"/>
    </source>
</evidence>
<comment type="caution">
    <text evidence="3">The sequence shown here is derived from an EMBL/GenBank/DDBJ whole genome shotgun (WGS) entry which is preliminary data.</text>
</comment>
<dbReference type="AlphaFoldDB" id="A3VML1"/>
<accession>A3VML1</accession>
<dbReference type="RefSeq" id="WP_008333217.1">
    <property type="nucleotide sequence ID" value="NZ_CH902578.1"/>
</dbReference>
<feature type="chain" id="PRO_5002661928" evidence="1">
    <location>
        <begin position="21"/>
        <end position="286"/>
    </location>
</feature>
<dbReference type="Pfam" id="PF13609">
    <property type="entry name" value="Porin_4"/>
    <property type="match status" value="1"/>
</dbReference>
<dbReference type="EMBL" id="AAMT01000034">
    <property type="protein sequence ID" value="EAQ10513.1"/>
    <property type="molecule type" value="Genomic_DNA"/>
</dbReference>
<organism evidence="3 4">
    <name type="scientific">Maritimibacter alkaliphilus HTCC2654</name>
    <dbReference type="NCBI Taxonomy" id="314271"/>
    <lineage>
        <taxon>Bacteria</taxon>
        <taxon>Pseudomonadati</taxon>
        <taxon>Pseudomonadota</taxon>
        <taxon>Alphaproteobacteria</taxon>
        <taxon>Rhodobacterales</taxon>
        <taxon>Roseobacteraceae</taxon>
        <taxon>Maritimibacter</taxon>
    </lineage>
</organism>
<dbReference type="STRING" id="314271.RB2654_15559"/>
<proteinExistence type="predicted"/>
<protein>
    <submittedName>
        <fullName evidence="3">Putative porin</fullName>
    </submittedName>
</protein>
<evidence type="ECO:0000313" key="4">
    <source>
        <dbReference type="Proteomes" id="UP000002931"/>
    </source>
</evidence>
<feature type="signal peptide" evidence="1">
    <location>
        <begin position="1"/>
        <end position="20"/>
    </location>
</feature>
<dbReference type="InterPro" id="IPR023614">
    <property type="entry name" value="Porin_dom_sf"/>
</dbReference>
<dbReference type="SUPFAM" id="SSF56935">
    <property type="entry name" value="Porins"/>
    <property type="match status" value="1"/>
</dbReference>
<gene>
    <name evidence="3" type="ORF">RB2654_15559</name>
</gene>
<feature type="domain" description="Porin" evidence="2">
    <location>
        <begin position="7"/>
        <end position="269"/>
    </location>
</feature>
<keyword evidence="4" id="KW-1185">Reference proteome</keyword>
<evidence type="ECO:0000313" key="3">
    <source>
        <dbReference type="EMBL" id="EAQ10513.1"/>
    </source>
</evidence>
<dbReference type="GO" id="GO:0016020">
    <property type="term" value="C:membrane"/>
    <property type="evidence" value="ECO:0007669"/>
    <property type="project" value="InterPro"/>
</dbReference>
<dbReference type="Proteomes" id="UP000002931">
    <property type="component" value="Unassembled WGS sequence"/>
</dbReference>
<dbReference type="InterPro" id="IPR033900">
    <property type="entry name" value="Gram_neg_porin_domain"/>
</dbReference>
<dbReference type="GO" id="GO:0015288">
    <property type="term" value="F:porin activity"/>
    <property type="evidence" value="ECO:0007669"/>
    <property type="project" value="InterPro"/>
</dbReference>
<keyword evidence="1" id="KW-0732">Signal</keyword>
<dbReference type="HOGENOM" id="CLU_972550_0_0_5"/>
<dbReference type="Gene3D" id="2.40.160.10">
    <property type="entry name" value="Porin"/>
    <property type="match status" value="2"/>
</dbReference>